<evidence type="ECO:0000256" key="7">
    <source>
        <dbReference type="ARBA" id="ARBA00022967"/>
    </source>
</evidence>
<evidence type="ECO:0000256" key="11">
    <source>
        <dbReference type="ARBA" id="ARBA00023136"/>
    </source>
</evidence>
<evidence type="ECO:0000256" key="9">
    <source>
        <dbReference type="ARBA" id="ARBA00023014"/>
    </source>
</evidence>
<keyword evidence="2 12" id="KW-0813">Transport</keyword>
<comment type="similarity">
    <text evidence="1 12 13">Belongs to the complex I 20 kDa subunit family.</text>
</comment>
<evidence type="ECO:0000256" key="3">
    <source>
        <dbReference type="ARBA" id="ARBA00022475"/>
    </source>
</evidence>
<dbReference type="PANTHER" id="PTHR11995">
    <property type="entry name" value="NADH DEHYDROGENASE"/>
    <property type="match status" value="1"/>
</dbReference>
<evidence type="ECO:0000256" key="2">
    <source>
        <dbReference type="ARBA" id="ARBA00022448"/>
    </source>
</evidence>
<evidence type="ECO:0000259" key="16">
    <source>
        <dbReference type="Pfam" id="PF01058"/>
    </source>
</evidence>
<comment type="subunit">
    <text evidence="12">NDH-1 is composed of 14 different subunits. Subunits NuoB, C, D, E, F, and G constitute the peripheral sector of the complex.</text>
</comment>
<dbReference type="NCBIfam" id="NF005012">
    <property type="entry name" value="PRK06411.1"/>
    <property type="match status" value="1"/>
</dbReference>
<protein>
    <recommendedName>
        <fullName evidence="12">NADH-quinone oxidoreductase subunit B</fullName>
        <ecNumber evidence="12">7.1.1.-</ecNumber>
    </recommendedName>
    <alternativeName>
        <fullName evidence="12">NADH dehydrogenase I subunit B</fullName>
    </alternativeName>
    <alternativeName>
        <fullName evidence="12">NDH-1 subunit B</fullName>
    </alternativeName>
</protein>
<dbReference type="EC" id="7.1.1.-" evidence="12"/>
<comment type="cofactor">
    <cofactor evidence="12">
        <name>[4Fe-4S] cluster</name>
        <dbReference type="ChEBI" id="CHEBI:49883"/>
    </cofactor>
    <text evidence="12">Binds 1 [4Fe-4S] cluster.</text>
</comment>
<evidence type="ECO:0000256" key="5">
    <source>
        <dbReference type="ARBA" id="ARBA00022719"/>
    </source>
</evidence>
<comment type="subcellular location">
    <subcellularLocation>
        <location evidence="12">Cell membrane</location>
        <topology evidence="12">Peripheral membrane protein</topology>
        <orientation evidence="12">Cytoplasmic side</orientation>
    </subcellularLocation>
</comment>
<keyword evidence="10 12" id="KW-0520">NAD</keyword>
<keyword evidence="9 12" id="KW-0411">Iron-sulfur</keyword>
<dbReference type="Gene3D" id="3.40.50.12280">
    <property type="match status" value="1"/>
</dbReference>
<keyword evidence="11 12" id="KW-0472">Membrane</keyword>
<keyword evidence="15" id="KW-0812">Transmembrane</keyword>
<dbReference type="PANTHER" id="PTHR11995:SF33">
    <property type="entry name" value="NADH-QUINONE OXIDOREDUCTASE SUBUNIT B 2"/>
    <property type="match status" value="1"/>
</dbReference>
<keyword evidence="5 12" id="KW-0874">Quinone</keyword>
<dbReference type="InterPro" id="IPR006137">
    <property type="entry name" value="NADH_UbQ_OxRdtase-like_20kDa"/>
</dbReference>
<comment type="catalytic activity">
    <reaction evidence="12">
        <text>a quinone + NADH + 5 H(+)(in) = a quinol + NAD(+) + 4 H(+)(out)</text>
        <dbReference type="Rhea" id="RHEA:57888"/>
        <dbReference type="ChEBI" id="CHEBI:15378"/>
        <dbReference type="ChEBI" id="CHEBI:24646"/>
        <dbReference type="ChEBI" id="CHEBI:57540"/>
        <dbReference type="ChEBI" id="CHEBI:57945"/>
        <dbReference type="ChEBI" id="CHEBI:132124"/>
    </reaction>
</comment>
<gene>
    <name evidence="12" type="primary">nuoB</name>
    <name evidence="17" type="ORF">ACFH04_24150</name>
</gene>
<feature type="binding site" evidence="12">
    <location>
        <position position="67"/>
    </location>
    <ligand>
        <name>[4Fe-4S] cluster</name>
        <dbReference type="ChEBI" id="CHEBI:49883"/>
    </ligand>
</feature>
<reference evidence="17 18" key="1">
    <citation type="submission" date="2024-09" db="EMBL/GenBank/DDBJ databases">
        <authorList>
            <person name="Sun Q."/>
            <person name="Mori K."/>
        </authorList>
    </citation>
    <scope>NUCLEOTIDE SEQUENCE [LARGE SCALE GENOMIC DNA]</scope>
    <source>
        <strain evidence="17 18">JCM 4557</strain>
    </source>
</reference>
<name>A0ABV6TLV9_9ACTN</name>
<dbReference type="NCBIfam" id="TIGR01957">
    <property type="entry name" value="nuoB_fam"/>
    <property type="match status" value="1"/>
</dbReference>
<dbReference type="HAMAP" id="MF_01356">
    <property type="entry name" value="NDH1_NuoB"/>
    <property type="match status" value="1"/>
</dbReference>
<dbReference type="Proteomes" id="UP001589887">
    <property type="component" value="Unassembled WGS sequence"/>
</dbReference>
<keyword evidence="18" id="KW-1185">Reference proteome</keyword>
<evidence type="ECO:0000256" key="15">
    <source>
        <dbReference type="SAM" id="Phobius"/>
    </source>
</evidence>
<proteinExistence type="inferred from homology"/>
<dbReference type="RefSeq" id="WP_394321867.1">
    <property type="nucleotide sequence ID" value="NZ_JBHMQV010000009.1"/>
</dbReference>
<dbReference type="Pfam" id="PF01058">
    <property type="entry name" value="Oxidored_q6"/>
    <property type="match status" value="1"/>
</dbReference>
<sequence>MDVTTPDPQFLPTPKAAENGAPAPVGATAVQGQRLGVLSRLAPEPMKVVLNWGRRYSLWVFNFGLACCAIEFIAASMARHDFIRLGVIPFAPGPRQADLMIVSGTVTDKMAPAVKRLYEQMPEPKYVISFGACSNCGGPYWDSYSVTKGVDQIIPVDVYVPGCPPRPEALLQGILKLQEKIARESLGERYATQASPAQLTSGLVTAPAVPGAAAVAPGASAGGAGGATEASEGDDTPTPGAAQ</sequence>
<evidence type="ECO:0000256" key="14">
    <source>
        <dbReference type="SAM" id="MobiDB-lite"/>
    </source>
</evidence>
<evidence type="ECO:0000313" key="18">
    <source>
        <dbReference type="Proteomes" id="UP001589887"/>
    </source>
</evidence>
<feature type="transmembrane region" description="Helical" evidence="15">
    <location>
        <begin position="56"/>
        <end position="75"/>
    </location>
</feature>
<evidence type="ECO:0000256" key="8">
    <source>
        <dbReference type="ARBA" id="ARBA00023004"/>
    </source>
</evidence>
<keyword evidence="15" id="KW-1133">Transmembrane helix</keyword>
<evidence type="ECO:0000256" key="1">
    <source>
        <dbReference type="ARBA" id="ARBA00009173"/>
    </source>
</evidence>
<dbReference type="SUPFAM" id="SSF56770">
    <property type="entry name" value="HydA/Nqo6-like"/>
    <property type="match status" value="1"/>
</dbReference>
<keyword evidence="7 12" id="KW-1278">Translocase</keyword>
<feature type="region of interest" description="Disordered" evidence="14">
    <location>
        <begin position="215"/>
        <end position="243"/>
    </location>
</feature>
<keyword evidence="4 12" id="KW-0004">4Fe-4S</keyword>
<comment type="function">
    <text evidence="12">NDH-1 shuttles electrons from NADH, via FMN and iron-sulfur (Fe-S) centers, to quinones in the respiratory chain. The immediate electron acceptor for the enzyme in this species is believed to be a menaquinone. Couples the redox reaction to proton translocation (for every two electrons transferred, four hydrogen ions are translocated across the cytoplasmic membrane), and thus conserves the redox energy in a proton gradient.</text>
</comment>
<evidence type="ECO:0000256" key="12">
    <source>
        <dbReference type="HAMAP-Rule" id="MF_01356"/>
    </source>
</evidence>
<feature type="binding site" evidence="12">
    <location>
        <position position="68"/>
    </location>
    <ligand>
        <name>[4Fe-4S] cluster</name>
        <dbReference type="ChEBI" id="CHEBI:49883"/>
    </ligand>
</feature>
<dbReference type="InterPro" id="IPR006138">
    <property type="entry name" value="NADH_UQ_OxRdtase_20Kd_su"/>
</dbReference>
<organism evidence="17 18">
    <name type="scientific">Streptomyces noboritoensis</name>
    <dbReference type="NCBI Taxonomy" id="67337"/>
    <lineage>
        <taxon>Bacteria</taxon>
        <taxon>Bacillati</taxon>
        <taxon>Actinomycetota</taxon>
        <taxon>Actinomycetes</taxon>
        <taxon>Kitasatosporales</taxon>
        <taxon>Streptomycetaceae</taxon>
        <taxon>Streptomyces</taxon>
    </lineage>
</organism>
<keyword evidence="3 12" id="KW-1003">Cell membrane</keyword>
<feature type="domain" description="NADH:ubiquinone oxidoreductase-like 20kDa subunit" evidence="16">
    <location>
        <begin position="67"/>
        <end position="177"/>
    </location>
</feature>
<keyword evidence="6 12" id="KW-0479">Metal-binding</keyword>
<evidence type="ECO:0000256" key="13">
    <source>
        <dbReference type="RuleBase" id="RU004464"/>
    </source>
</evidence>
<accession>A0ABV6TLV9</accession>
<evidence type="ECO:0000256" key="10">
    <source>
        <dbReference type="ARBA" id="ARBA00023027"/>
    </source>
</evidence>
<evidence type="ECO:0000313" key="17">
    <source>
        <dbReference type="EMBL" id="MFC0846783.1"/>
    </source>
</evidence>
<feature type="binding site" evidence="12">
    <location>
        <position position="133"/>
    </location>
    <ligand>
        <name>[4Fe-4S] cluster</name>
        <dbReference type="ChEBI" id="CHEBI:49883"/>
    </ligand>
</feature>
<keyword evidence="8 12" id="KW-0408">Iron</keyword>
<evidence type="ECO:0000256" key="6">
    <source>
        <dbReference type="ARBA" id="ARBA00022723"/>
    </source>
</evidence>
<comment type="caution">
    <text evidence="17">The sequence shown here is derived from an EMBL/GenBank/DDBJ whole genome shotgun (WGS) entry which is preliminary data.</text>
</comment>
<feature type="binding site" evidence="12">
    <location>
        <position position="163"/>
    </location>
    <ligand>
        <name>[4Fe-4S] cluster</name>
        <dbReference type="ChEBI" id="CHEBI:49883"/>
    </ligand>
</feature>
<feature type="region of interest" description="Disordered" evidence="14">
    <location>
        <begin position="1"/>
        <end position="24"/>
    </location>
</feature>
<evidence type="ECO:0000256" key="4">
    <source>
        <dbReference type="ARBA" id="ARBA00022485"/>
    </source>
</evidence>
<dbReference type="EMBL" id="JBHMQV010000009">
    <property type="protein sequence ID" value="MFC0846783.1"/>
    <property type="molecule type" value="Genomic_DNA"/>
</dbReference>